<dbReference type="EC" id="2.3.3.10" evidence="7"/>
<dbReference type="Gene3D" id="3.40.47.10">
    <property type="match status" value="2"/>
</dbReference>
<dbReference type="Pfam" id="PF01154">
    <property type="entry name" value="HMG_CoA_synt_N"/>
    <property type="match status" value="1"/>
</dbReference>
<dbReference type="GO" id="GO:0004421">
    <property type="term" value="F:hydroxymethylglutaryl-CoA synthase activity"/>
    <property type="evidence" value="ECO:0007669"/>
    <property type="project" value="UniProtKB-EC"/>
</dbReference>
<evidence type="ECO:0000313" key="7">
    <source>
        <dbReference type="EMBL" id="EFB62953.1"/>
    </source>
</evidence>
<protein>
    <submittedName>
        <fullName evidence="7">Hydroxymethylglutaryl-CoA synthase</fullName>
        <ecNumber evidence="7">2.3.3.10</ecNumber>
    </submittedName>
</protein>
<keyword evidence="2 7" id="KW-0808">Transferase</keyword>
<dbReference type="GO" id="GO:0006084">
    <property type="term" value="P:acetyl-CoA metabolic process"/>
    <property type="evidence" value="ECO:0007669"/>
    <property type="project" value="InterPro"/>
</dbReference>
<evidence type="ECO:0000256" key="3">
    <source>
        <dbReference type="PIRSR" id="PIRSR611554-1"/>
    </source>
</evidence>
<dbReference type="InterPro" id="IPR013528">
    <property type="entry name" value="HMG_CoA_synth_N"/>
</dbReference>
<sequence length="393" mass="43202">MKVGIDQIGYFTPNKYVDMVDLAHARNQDPNKFLIGIGQKKMSVADPTQDAVSMGINATLRYIDKIDQSKVGLLIFGTESSVDQSKSGSLFVKSALKLDPAVRAFEVKEACFGLTAGLMIAQDFVRLHPDQTAIVIGSDIARYGINTAGEVTQGAGSVSLLVSSNPRILELNEGHSAYSEDINDFWRPNYSKTAKVDGKYSTQVYLDFFKHTFSDYKRQKGLETKDFAAIAYHLPFTKMGLKANRLAIEGVDEETNARLMDSFTASKELNANVGNIYTGSLYLSLLSLLENGGLKAGDLIGLFSYGSGAMAEFYSANVVEGYENELDKAADEALLDKRRKLSVPEYEKIFSASLVDPQNNVELTSDEKKADTILLEFVTIFVNIELNSLYSLT</sequence>
<dbReference type="PANTHER" id="PTHR43323:SF2">
    <property type="entry name" value="HYDROXYMETHYLGLUTARYL-COA SYNTHASE"/>
    <property type="match status" value="1"/>
</dbReference>
<evidence type="ECO:0000259" key="5">
    <source>
        <dbReference type="Pfam" id="PF01154"/>
    </source>
</evidence>
<dbReference type="CDD" id="cd00827">
    <property type="entry name" value="init_cond_enzymes"/>
    <property type="match status" value="1"/>
</dbReference>
<feature type="binding site" evidence="4">
    <location>
        <position position="275"/>
    </location>
    <ligand>
        <name>(3S)-3-hydroxy-3-methylglutaryl-CoA</name>
        <dbReference type="ChEBI" id="CHEBI:43074"/>
    </ligand>
</feature>
<feature type="active site" description="Acyl-thioester intermediate" evidence="3">
    <location>
        <position position="111"/>
    </location>
</feature>
<evidence type="ECO:0000256" key="1">
    <source>
        <dbReference type="ARBA" id="ARBA00007061"/>
    </source>
</evidence>
<proteinExistence type="inferred from homology"/>
<feature type="domain" description="Hydroxymethylglutaryl-coenzyme A synthase C-terminal" evidence="6">
    <location>
        <begin position="265"/>
        <end position="348"/>
    </location>
</feature>
<dbReference type="PANTHER" id="PTHR43323">
    <property type="entry name" value="3-HYDROXY-3-METHYLGLUTARYL COENZYME A SYNTHASE"/>
    <property type="match status" value="1"/>
</dbReference>
<feature type="active site" description="Proton donor/acceptor" evidence="3">
    <location>
        <position position="79"/>
    </location>
</feature>
<feature type="domain" description="Hydroxymethylglutaryl-coenzyme A synthase N-terminal" evidence="5">
    <location>
        <begin position="2"/>
        <end position="164"/>
    </location>
</feature>
<evidence type="ECO:0000256" key="4">
    <source>
        <dbReference type="PIRSR" id="PIRSR611554-2"/>
    </source>
</evidence>
<feature type="binding site" evidence="4">
    <location>
        <position position="29"/>
    </location>
    <ligand>
        <name>(3S)-3-hydroxy-3-methylglutaryl-CoA</name>
        <dbReference type="ChEBI" id="CHEBI:43074"/>
    </ligand>
</feature>
<evidence type="ECO:0000259" key="6">
    <source>
        <dbReference type="Pfam" id="PF08540"/>
    </source>
</evidence>
<reference evidence="7 8" key="1">
    <citation type="submission" date="2009-12" db="EMBL/GenBank/DDBJ databases">
        <title>Genome Sequence of Lactobacillus gasseri 224-1.</title>
        <authorList>
            <person name="Durkin A.S."/>
            <person name="Madupu R."/>
            <person name="Torralba M."/>
            <person name="Methe B."/>
            <person name="Sutton G."/>
            <person name="Strausberg R.L."/>
            <person name="Nelson K.E."/>
        </authorList>
    </citation>
    <scope>NUCLEOTIDE SEQUENCE [LARGE SCALE GENOMIC DNA]</scope>
    <source>
        <strain evidence="7 8">224-1</strain>
    </source>
</reference>
<accession>D1YH70</accession>
<feature type="binding site" evidence="4">
    <location>
        <position position="143"/>
    </location>
    <ligand>
        <name>(3S)-3-hydroxy-3-methylglutaryl-CoA</name>
        <dbReference type="ChEBI" id="CHEBI:43074"/>
    </ligand>
</feature>
<dbReference type="EMBL" id="ADFT01000011">
    <property type="protein sequence ID" value="EFB62953.1"/>
    <property type="molecule type" value="Genomic_DNA"/>
</dbReference>
<dbReference type="InterPro" id="IPR013746">
    <property type="entry name" value="HMG_CoA_synt_C_dom"/>
</dbReference>
<dbReference type="Pfam" id="PF08540">
    <property type="entry name" value="HMG_CoA_synt_C"/>
    <property type="match status" value="1"/>
</dbReference>
<feature type="binding site" evidence="4">
    <location>
        <position position="242"/>
    </location>
    <ligand>
        <name>(3S)-3-hydroxy-3-methylglutaryl-CoA</name>
        <dbReference type="ChEBI" id="CHEBI:43074"/>
    </ligand>
</feature>
<name>D1YH70_LACGS</name>
<dbReference type="Proteomes" id="UP000003684">
    <property type="component" value="Unassembled WGS sequence"/>
</dbReference>
<feature type="active site" description="Proton donor/acceptor" evidence="3">
    <location>
        <position position="233"/>
    </location>
</feature>
<keyword evidence="7" id="KW-0012">Acyltransferase</keyword>
<dbReference type="NCBIfam" id="TIGR01835">
    <property type="entry name" value="HMG-CoA-S_prok"/>
    <property type="match status" value="1"/>
</dbReference>
<comment type="similarity">
    <text evidence="1">Belongs to the thiolase-like superfamily. HMG-CoA synthase family.</text>
</comment>
<dbReference type="AlphaFoldDB" id="D1YH70"/>
<evidence type="ECO:0000256" key="2">
    <source>
        <dbReference type="ARBA" id="ARBA00022679"/>
    </source>
</evidence>
<dbReference type="InterPro" id="IPR016039">
    <property type="entry name" value="Thiolase-like"/>
</dbReference>
<organism evidence="7 8">
    <name type="scientific">Lactobacillus gasseri 224-1</name>
    <dbReference type="NCBI Taxonomy" id="679196"/>
    <lineage>
        <taxon>Bacteria</taxon>
        <taxon>Bacillati</taxon>
        <taxon>Bacillota</taxon>
        <taxon>Bacilli</taxon>
        <taxon>Lactobacillales</taxon>
        <taxon>Lactobacillaceae</taxon>
        <taxon>Lactobacillus</taxon>
    </lineage>
</organism>
<dbReference type="InterPro" id="IPR011554">
    <property type="entry name" value="HMG_CoA_synthase_prok"/>
</dbReference>
<dbReference type="SUPFAM" id="SSF53901">
    <property type="entry name" value="Thiolase-like"/>
    <property type="match status" value="2"/>
</dbReference>
<gene>
    <name evidence="7" type="ORF">HMPREF9209_0427</name>
</gene>
<comment type="caution">
    <text evidence="7">The sequence shown here is derived from an EMBL/GenBank/DDBJ whole genome shotgun (WGS) entry which is preliminary data.</text>
</comment>
<evidence type="ECO:0000313" key="8">
    <source>
        <dbReference type="Proteomes" id="UP000003684"/>
    </source>
</evidence>